<dbReference type="SUPFAM" id="SSF53822">
    <property type="entry name" value="Periplasmic binding protein-like I"/>
    <property type="match status" value="1"/>
</dbReference>
<evidence type="ECO:0000256" key="3">
    <source>
        <dbReference type="ARBA" id="ARBA00022729"/>
    </source>
</evidence>
<feature type="chain" id="PRO_5012052370" evidence="4">
    <location>
        <begin position="23"/>
        <end position="337"/>
    </location>
</feature>
<dbReference type="STRING" id="48467.SAMN02745166_01979"/>
<dbReference type="InterPro" id="IPR028082">
    <property type="entry name" value="Peripla_BP_I"/>
</dbReference>
<gene>
    <name evidence="6" type="ORF">SAMN02745166_01979</name>
</gene>
<comment type="similarity">
    <text evidence="2">Belongs to the bacterial solute-binding protein 2 family.</text>
</comment>
<reference evidence="7" key="1">
    <citation type="submission" date="2017-02" db="EMBL/GenBank/DDBJ databases">
        <authorList>
            <person name="Varghese N."/>
            <person name="Submissions S."/>
        </authorList>
    </citation>
    <scope>NUCLEOTIDE SEQUENCE [LARGE SCALE GENOMIC DNA]</scope>
    <source>
        <strain evidence="7">ATCC 700200</strain>
    </source>
</reference>
<keyword evidence="6" id="KW-0813">Transport</keyword>
<evidence type="ECO:0000259" key="5">
    <source>
        <dbReference type="Pfam" id="PF13407"/>
    </source>
</evidence>
<dbReference type="AlphaFoldDB" id="A0A1T4XTF2"/>
<dbReference type="PANTHER" id="PTHR46847">
    <property type="entry name" value="D-ALLOSE-BINDING PERIPLASMIC PROTEIN-RELATED"/>
    <property type="match status" value="1"/>
</dbReference>
<dbReference type="OrthoDB" id="9814427at2"/>
<keyword evidence="6" id="KW-0762">Sugar transport</keyword>
<dbReference type="PROSITE" id="PS51257">
    <property type="entry name" value="PROKAR_LIPOPROTEIN"/>
    <property type="match status" value="1"/>
</dbReference>
<proteinExistence type="inferred from homology"/>
<dbReference type="GO" id="GO:0030313">
    <property type="term" value="C:cell envelope"/>
    <property type="evidence" value="ECO:0007669"/>
    <property type="project" value="UniProtKB-SubCell"/>
</dbReference>
<dbReference type="GO" id="GO:0030246">
    <property type="term" value="F:carbohydrate binding"/>
    <property type="evidence" value="ECO:0007669"/>
    <property type="project" value="UniProtKB-ARBA"/>
</dbReference>
<evidence type="ECO:0000256" key="4">
    <source>
        <dbReference type="SAM" id="SignalP"/>
    </source>
</evidence>
<comment type="subcellular location">
    <subcellularLocation>
        <location evidence="1">Cell envelope</location>
    </subcellularLocation>
</comment>
<dbReference type="Pfam" id="PF13407">
    <property type="entry name" value="Peripla_BP_4"/>
    <property type="match status" value="1"/>
</dbReference>
<organism evidence="6 7">
    <name type="scientific">Prosthecobacter debontii</name>
    <dbReference type="NCBI Taxonomy" id="48467"/>
    <lineage>
        <taxon>Bacteria</taxon>
        <taxon>Pseudomonadati</taxon>
        <taxon>Verrucomicrobiota</taxon>
        <taxon>Verrucomicrobiia</taxon>
        <taxon>Verrucomicrobiales</taxon>
        <taxon>Verrucomicrobiaceae</taxon>
        <taxon>Prosthecobacter</taxon>
    </lineage>
</organism>
<evidence type="ECO:0000256" key="2">
    <source>
        <dbReference type="ARBA" id="ARBA00007639"/>
    </source>
</evidence>
<dbReference type="CDD" id="cd01536">
    <property type="entry name" value="PBP1_ABC_sugar_binding-like"/>
    <property type="match status" value="1"/>
</dbReference>
<dbReference type="PANTHER" id="PTHR46847:SF1">
    <property type="entry name" value="D-ALLOSE-BINDING PERIPLASMIC PROTEIN-RELATED"/>
    <property type="match status" value="1"/>
</dbReference>
<name>A0A1T4XTF2_9BACT</name>
<dbReference type="InterPro" id="IPR025997">
    <property type="entry name" value="SBP_2_dom"/>
</dbReference>
<feature type="signal peptide" evidence="4">
    <location>
        <begin position="1"/>
        <end position="22"/>
    </location>
</feature>
<dbReference type="EMBL" id="FUYE01000005">
    <property type="protein sequence ID" value="SKA92822.1"/>
    <property type="molecule type" value="Genomic_DNA"/>
</dbReference>
<dbReference type="Gene3D" id="3.40.50.2300">
    <property type="match status" value="2"/>
</dbReference>
<protein>
    <submittedName>
        <fullName evidence="6">ABC-type sugar transport system, substrate-binding protein, contains N-terminal xre family HTH domain</fullName>
    </submittedName>
</protein>
<accession>A0A1T4XTF2</accession>
<keyword evidence="3 4" id="KW-0732">Signal</keyword>
<dbReference type="Proteomes" id="UP000190774">
    <property type="component" value="Unassembled WGS sequence"/>
</dbReference>
<keyword evidence="7" id="KW-1185">Reference proteome</keyword>
<sequence length="337" mass="36696">MKMKVSRRVWSALALSTLAMLAGCDRTGPSYTVIEEPEKVVFLSARGNRSFEIGQRLLLTQLMGGNAGFELDIQDAGLDAALQGGQLQAAIAAKPFAILLDPLQPKDLQGQVRMAEEAGILVIGLGQDSADLDCRTYLYTDQKKLGQKVGELVIAALQAKAQESGQTETVGRVVEIRGDEQTPDCQHLHEGFESALTAAPGVILVHDAPGDWTQKGGQERAQDALRLQHTFDIVFAQDDLMALGAAEALKDRRNDLMIIGINGFRGPQGGTTLVDDGQIDATVYQPMLVDFAWLLLKKKAQDPKFIPKPSYEMTFRTILPKDVNDIYRNGLPALPEL</sequence>
<evidence type="ECO:0000313" key="7">
    <source>
        <dbReference type="Proteomes" id="UP000190774"/>
    </source>
</evidence>
<evidence type="ECO:0000313" key="6">
    <source>
        <dbReference type="EMBL" id="SKA92822.1"/>
    </source>
</evidence>
<feature type="domain" description="Periplasmic binding protein" evidence="5">
    <location>
        <begin position="67"/>
        <end position="286"/>
    </location>
</feature>
<evidence type="ECO:0000256" key="1">
    <source>
        <dbReference type="ARBA" id="ARBA00004196"/>
    </source>
</evidence>